<comment type="subunit">
    <text evidence="1">Self-associates forming complexes of several hundred monomers.</text>
</comment>
<dbReference type="AlphaFoldDB" id="A0A915IZS2"/>
<reference evidence="6" key="1">
    <citation type="submission" date="2022-11" db="UniProtKB">
        <authorList>
            <consortium name="WormBaseParasite"/>
        </authorList>
    </citation>
    <scope>IDENTIFICATION</scope>
</reference>
<feature type="domain" description="Myb/SANT-like DNA-binding" evidence="4">
    <location>
        <begin position="108"/>
        <end position="186"/>
    </location>
</feature>
<evidence type="ECO:0000259" key="4">
    <source>
        <dbReference type="Pfam" id="PF13873"/>
    </source>
</evidence>
<dbReference type="Pfam" id="PF13873">
    <property type="entry name" value="Myb_DNA-bind_5"/>
    <property type="match status" value="1"/>
</dbReference>
<proteinExistence type="predicted"/>
<dbReference type="WBParaSite" id="nRc.2.0.1.t19334-RA">
    <property type="protein sequence ID" value="nRc.2.0.1.t19334-RA"/>
    <property type="gene ID" value="nRc.2.0.1.g19334"/>
</dbReference>
<evidence type="ECO:0000256" key="3">
    <source>
        <dbReference type="ARBA" id="ARBA00025466"/>
    </source>
</evidence>
<evidence type="ECO:0000256" key="2">
    <source>
        <dbReference type="ARBA" id="ARBA00016807"/>
    </source>
</evidence>
<protein>
    <recommendedName>
        <fullName evidence="2">Regulatory protein zeste</fullName>
    </recommendedName>
</protein>
<organism evidence="5 6">
    <name type="scientific">Romanomermis culicivorax</name>
    <name type="common">Nematode worm</name>
    <dbReference type="NCBI Taxonomy" id="13658"/>
    <lineage>
        <taxon>Eukaryota</taxon>
        <taxon>Metazoa</taxon>
        <taxon>Ecdysozoa</taxon>
        <taxon>Nematoda</taxon>
        <taxon>Enoplea</taxon>
        <taxon>Dorylaimia</taxon>
        <taxon>Mermithida</taxon>
        <taxon>Mermithoidea</taxon>
        <taxon>Mermithidae</taxon>
        <taxon>Romanomermis</taxon>
    </lineage>
</organism>
<accession>A0A915IZS2</accession>
<dbReference type="InterPro" id="IPR028002">
    <property type="entry name" value="Myb_DNA-bind_5"/>
</dbReference>
<evidence type="ECO:0000313" key="5">
    <source>
        <dbReference type="Proteomes" id="UP000887565"/>
    </source>
</evidence>
<evidence type="ECO:0000256" key="1">
    <source>
        <dbReference type="ARBA" id="ARBA00011764"/>
    </source>
</evidence>
<sequence>MSRNGFNGSIVDSTYSSCVRNISKEPQHTYNWFDRTYDAKVFVIFGCLFSDCYDEDEMDTSTYENPSIIDGLSFNQQMFDHFMAGGHSSGGSLLDVQPSKEGKDKIERCPNFSEVEKTQFIDLFEENKDVLLNNGRKPNLAEMKKEIWDKICLEMNATVSAQLPRTVNQLQTFWKNVSVRTKNKYKDLSPGEYDQLPPLTAKIL</sequence>
<comment type="function">
    <text evidence="3">Involved in transvection phenomena (= synapsis-dependent gene expression), where the synaptic pairing of chromosomes carrying genes with which zeste interacts influences the expression of these genes. Zeste binds to DNA and stimulates transcription from a nearby promoter.</text>
</comment>
<evidence type="ECO:0000313" key="6">
    <source>
        <dbReference type="WBParaSite" id="nRc.2.0.1.t19334-RA"/>
    </source>
</evidence>
<dbReference type="Proteomes" id="UP000887565">
    <property type="component" value="Unplaced"/>
</dbReference>
<keyword evidence="5" id="KW-1185">Reference proteome</keyword>
<name>A0A915IZS2_ROMCU</name>